<dbReference type="AlphaFoldDB" id="A0A291B7M9"/>
<evidence type="ECO:0000256" key="1">
    <source>
        <dbReference type="SAM" id="Phobius"/>
    </source>
</evidence>
<keyword evidence="1" id="KW-0472">Membrane</keyword>
<accession>A0A291B7M9</accession>
<gene>
    <name evidence="2" type="ORF">BTN50_0475</name>
</gene>
<keyword evidence="1" id="KW-0812">Transmembrane</keyword>
<keyword evidence="1" id="KW-1133">Transmembrane helix</keyword>
<evidence type="ECO:0008006" key="4">
    <source>
        <dbReference type="Google" id="ProtNLM"/>
    </source>
</evidence>
<keyword evidence="3" id="KW-1185">Reference proteome</keyword>
<sequence>MLLSIRLYRTFITPAESMAKCGMVFLVFNATLTVLARLLMHE</sequence>
<dbReference type="EMBL" id="CP020660">
    <property type="protein sequence ID" value="ATF09004.1"/>
    <property type="molecule type" value="Genomic_DNA"/>
</dbReference>
<reference evidence="3" key="1">
    <citation type="submission" date="2017-04" db="EMBL/GenBank/DDBJ databases">
        <title>Genome evolution of the luminous symbionts of deep sea anglerfish.</title>
        <authorList>
            <person name="Hendry T.A."/>
        </authorList>
    </citation>
    <scope>NUCLEOTIDE SEQUENCE [LARGE SCALE GENOMIC DNA]</scope>
</reference>
<name>A0A291B7M9_9GAMM</name>
<evidence type="ECO:0000313" key="2">
    <source>
        <dbReference type="EMBL" id="ATF09004.1"/>
    </source>
</evidence>
<protein>
    <recommendedName>
        <fullName evidence="4">Mobile element protein</fullName>
    </recommendedName>
</protein>
<proteinExistence type="predicted"/>
<dbReference type="Proteomes" id="UP000218160">
    <property type="component" value="Chromosome 1"/>
</dbReference>
<feature type="transmembrane region" description="Helical" evidence="1">
    <location>
        <begin position="21"/>
        <end position="40"/>
    </location>
</feature>
<organism evidence="2 3">
    <name type="scientific">Candidatus Enterovibrio altilux</name>
    <dbReference type="NCBI Taxonomy" id="1927128"/>
    <lineage>
        <taxon>Bacteria</taxon>
        <taxon>Pseudomonadati</taxon>
        <taxon>Pseudomonadota</taxon>
        <taxon>Gammaproteobacteria</taxon>
        <taxon>Vibrionales</taxon>
        <taxon>Vibrionaceae</taxon>
        <taxon>Enterovibrio</taxon>
    </lineage>
</organism>
<evidence type="ECO:0000313" key="3">
    <source>
        <dbReference type="Proteomes" id="UP000218160"/>
    </source>
</evidence>
<dbReference type="KEGG" id="elux:BTN50_0475"/>